<protein>
    <submittedName>
        <fullName evidence="1">15557_t:CDS:1</fullName>
    </submittedName>
</protein>
<reference evidence="1" key="1">
    <citation type="submission" date="2021-06" db="EMBL/GenBank/DDBJ databases">
        <authorList>
            <person name="Kallberg Y."/>
            <person name="Tangrot J."/>
            <person name="Rosling A."/>
        </authorList>
    </citation>
    <scope>NUCLEOTIDE SEQUENCE</scope>
    <source>
        <strain evidence="1">87-6 pot B 2015</strain>
    </source>
</reference>
<proteinExistence type="predicted"/>
<dbReference type="AlphaFoldDB" id="A0A9N8ZNC8"/>
<dbReference type="EMBL" id="CAJVPP010000659">
    <property type="protein sequence ID" value="CAG8501732.1"/>
    <property type="molecule type" value="Genomic_DNA"/>
</dbReference>
<evidence type="ECO:0000313" key="1">
    <source>
        <dbReference type="EMBL" id="CAG8501732.1"/>
    </source>
</evidence>
<organism evidence="1 2">
    <name type="scientific">Funneliformis mosseae</name>
    <name type="common">Endomycorrhizal fungus</name>
    <name type="synonym">Glomus mosseae</name>
    <dbReference type="NCBI Taxonomy" id="27381"/>
    <lineage>
        <taxon>Eukaryota</taxon>
        <taxon>Fungi</taxon>
        <taxon>Fungi incertae sedis</taxon>
        <taxon>Mucoromycota</taxon>
        <taxon>Glomeromycotina</taxon>
        <taxon>Glomeromycetes</taxon>
        <taxon>Glomerales</taxon>
        <taxon>Glomeraceae</taxon>
        <taxon>Funneliformis</taxon>
    </lineage>
</organism>
<evidence type="ECO:0000313" key="2">
    <source>
        <dbReference type="Proteomes" id="UP000789375"/>
    </source>
</evidence>
<sequence length="468" mass="54766">MVEDLDKEYEALLEYDSAEDFSDTDSISDEIVDIEKDTNLFVGKSFQSWDHIAKFMKRYATAKGYGIRIGGGRKINKMINEVIKRRYLCRHTGKAIFKQTIQSNVSSCRVECPWLCHPSAMNVTVQYRIIREKFKTRIYRPDLYNAIDKFHREVTPGEKDTDLLLKRLHDKKIGDSRWMECFATELSTIKRLFDEGENAILKRLFGSSSLSLYELFNALEERYQEENDYCEFEEQMNLSLCYHVTEIEFENARSKENVLDESDRFIDNLFDFLQIHLSSFPEDTSTRWYKNQLQGINISNNEFIIISLNASTSKNYSLPTRFLQPLSFDSNQIGEIRTINDSNKISSIILKKRKFRELFGLGKKIMSDVVEKGNENTYHEVLEFFRSIQQKMLQHRILGNSGGNFNTQNDNKNLEIWNPILRRPKGHPKSKKINSILEEPNTKTYRCKLCKQSDHNSKTCKGKENQVV</sequence>
<name>A0A9N8ZNC8_FUNMO</name>
<keyword evidence="2" id="KW-1185">Reference proteome</keyword>
<accession>A0A9N8ZNC8</accession>
<comment type="caution">
    <text evidence="1">The sequence shown here is derived from an EMBL/GenBank/DDBJ whole genome shotgun (WGS) entry which is preliminary data.</text>
</comment>
<gene>
    <name evidence="1" type="ORF">FMOSSE_LOCUS4073</name>
</gene>
<dbReference type="Proteomes" id="UP000789375">
    <property type="component" value="Unassembled WGS sequence"/>
</dbReference>